<keyword evidence="1" id="KW-1133">Transmembrane helix</keyword>
<protein>
    <submittedName>
        <fullName evidence="2">Chitin synthase regulator</fullName>
    </submittedName>
</protein>
<sequence length="103" mass="11676">MSGRAARDPIKTAASSWKGWPLFRSIAFLPNLLFNCIQICGARRRRRGRGQLRGSAPRSGSEILLKSIWLSRRIRHRRIHYACRHLQGRVTWVGVIKTPAGAS</sequence>
<evidence type="ECO:0000256" key="1">
    <source>
        <dbReference type="SAM" id="Phobius"/>
    </source>
</evidence>
<evidence type="ECO:0000313" key="2">
    <source>
        <dbReference type="EMBL" id="DAD96334.1"/>
    </source>
</evidence>
<dbReference type="EMBL" id="BK015215">
    <property type="protein sequence ID" value="DAD96334.1"/>
    <property type="molecule type" value="Genomic_DNA"/>
</dbReference>
<organism evidence="2">
    <name type="scientific">Myoviridae sp. ctagO6</name>
    <dbReference type="NCBI Taxonomy" id="2826667"/>
    <lineage>
        <taxon>Viruses</taxon>
        <taxon>Duplodnaviria</taxon>
        <taxon>Heunggongvirae</taxon>
        <taxon>Uroviricota</taxon>
        <taxon>Caudoviricetes</taxon>
    </lineage>
</organism>
<accession>A0A8S5NNM6</accession>
<reference evidence="2" key="1">
    <citation type="journal article" date="2021" name="Proc. Natl. Acad. Sci. U.S.A.">
        <title>A Catalog of Tens of Thousands of Viruses from Human Metagenomes Reveals Hidden Associations with Chronic Diseases.</title>
        <authorList>
            <person name="Tisza M.J."/>
            <person name="Buck C.B."/>
        </authorList>
    </citation>
    <scope>NUCLEOTIDE SEQUENCE</scope>
    <source>
        <strain evidence="2">CtagO6</strain>
    </source>
</reference>
<keyword evidence="1" id="KW-0812">Transmembrane</keyword>
<keyword evidence="1" id="KW-0472">Membrane</keyword>
<proteinExistence type="predicted"/>
<name>A0A8S5NNM6_9CAUD</name>
<feature type="transmembrane region" description="Helical" evidence="1">
    <location>
        <begin position="22"/>
        <end position="42"/>
    </location>
</feature>